<reference evidence="2 3" key="1">
    <citation type="submission" date="2024-09" db="EMBL/GenBank/DDBJ databases">
        <title>Itraconazole resistance in Madurella fahalii resulting from another homologue of gene encoding cytochrome P450 14-alpha sterol demethylase (CYP51).</title>
        <authorList>
            <person name="Yoshioka I."/>
            <person name="Fahal A.H."/>
            <person name="Kaneko S."/>
            <person name="Yaguchi T."/>
        </authorList>
    </citation>
    <scope>NUCLEOTIDE SEQUENCE [LARGE SCALE GENOMIC DNA]</scope>
    <source>
        <strain evidence="2 3">IFM 68171</strain>
    </source>
</reference>
<organism evidence="2 3">
    <name type="scientific">Madurella fahalii</name>
    <dbReference type="NCBI Taxonomy" id="1157608"/>
    <lineage>
        <taxon>Eukaryota</taxon>
        <taxon>Fungi</taxon>
        <taxon>Dikarya</taxon>
        <taxon>Ascomycota</taxon>
        <taxon>Pezizomycotina</taxon>
        <taxon>Sordariomycetes</taxon>
        <taxon>Sordariomycetidae</taxon>
        <taxon>Sordariales</taxon>
        <taxon>Sordariales incertae sedis</taxon>
        <taxon>Madurella</taxon>
    </lineage>
</organism>
<gene>
    <name evidence="2" type="ORF">MFIFM68171_06373</name>
</gene>
<dbReference type="GeneID" id="98177116"/>
<evidence type="ECO:0000256" key="1">
    <source>
        <dbReference type="SAM" id="MobiDB-lite"/>
    </source>
</evidence>
<feature type="compositionally biased region" description="Basic and acidic residues" evidence="1">
    <location>
        <begin position="77"/>
        <end position="87"/>
    </location>
</feature>
<comment type="caution">
    <text evidence="2">The sequence shown here is derived from an EMBL/GenBank/DDBJ whole genome shotgun (WGS) entry which is preliminary data.</text>
</comment>
<dbReference type="RefSeq" id="XP_070917894.1">
    <property type="nucleotide sequence ID" value="XM_071061793.1"/>
</dbReference>
<sequence>MTSHEQESSQAAPITAGEACSAFPVADQDMRDGRNSEQTTMVNTPSGTLAQVDPAVEVGEAAMILPSAAIPSTQPTVEDKSHLKNVPDADVEDEDPNTFGEIIIGVLRDAPPIKVVSYHVNADLEIRVPGQRGDVAYNVCSALVAAASPTWRKTLVGPRATYAHTGERIMRLADIDNHIFGVNIVFSIIHWNFHNIPGRLDIDQLYSVARVVEQFSCAHLLVPFMKQWIGGLNWHILMNGEDNDDDKTLYLAWVLGEATCFAQMVVKVSRKVTLSKDGTLLDTRGQPWEKQGLPRVILDMITKIRYDALSKIILTIEQPLRVLSSLPSPDQMMVFCHSKDPGERDMCENQQLGSLVRSLKTGGLAPCPTADEYRGRVADLAQRVKSVKVTNLRMAKKAPHLDSHANCGIHHKEAVESIMHEDARMSREIVQQLKARAQMSGAFNEEGFKKLEVED</sequence>
<evidence type="ECO:0000313" key="2">
    <source>
        <dbReference type="EMBL" id="GAB1316163.1"/>
    </source>
</evidence>
<feature type="region of interest" description="Disordered" evidence="1">
    <location>
        <begin position="1"/>
        <end position="46"/>
    </location>
</feature>
<dbReference type="EMBL" id="BAAFSV010000003">
    <property type="protein sequence ID" value="GAB1316163.1"/>
    <property type="molecule type" value="Genomic_DNA"/>
</dbReference>
<name>A0ABQ0GEJ2_9PEZI</name>
<accession>A0ABQ0GEJ2</accession>
<protein>
    <submittedName>
        <fullName evidence="2">Uncharacterized protein</fullName>
    </submittedName>
</protein>
<feature type="compositionally biased region" description="Polar residues" evidence="1">
    <location>
        <begin position="36"/>
        <end position="46"/>
    </location>
</feature>
<feature type="region of interest" description="Disordered" evidence="1">
    <location>
        <begin position="73"/>
        <end position="94"/>
    </location>
</feature>
<proteinExistence type="predicted"/>
<dbReference type="Proteomes" id="UP001628179">
    <property type="component" value="Unassembled WGS sequence"/>
</dbReference>
<evidence type="ECO:0000313" key="3">
    <source>
        <dbReference type="Proteomes" id="UP001628179"/>
    </source>
</evidence>
<keyword evidence="3" id="KW-1185">Reference proteome</keyword>